<dbReference type="OrthoDB" id="100687at2157"/>
<dbReference type="Gene3D" id="3.40.50.11570">
    <property type="entry name" value="Protein of unknown function DUF257"/>
    <property type="match status" value="1"/>
</dbReference>
<dbReference type="AlphaFoldDB" id="A0A142CUZ5"/>
<organism evidence="1 2">
    <name type="scientific">Thermococcus peptonophilus</name>
    <dbReference type="NCBI Taxonomy" id="53952"/>
    <lineage>
        <taxon>Archaea</taxon>
        <taxon>Methanobacteriati</taxon>
        <taxon>Methanobacteriota</taxon>
        <taxon>Thermococci</taxon>
        <taxon>Thermococcales</taxon>
        <taxon>Thermococcaceae</taxon>
        <taxon>Thermococcus</taxon>
    </lineage>
</organism>
<name>A0A142CUZ5_9EURY</name>
<dbReference type="Proteomes" id="UP000073604">
    <property type="component" value="Chromosome"/>
</dbReference>
<gene>
    <name evidence="1" type="ORF">A0127_05160</name>
</gene>
<keyword evidence="2" id="KW-1185">Reference proteome</keyword>
<reference evidence="2" key="1">
    <citation type="submission" date="2016-03" db="EMBL/GenBank/DDBJ databases">
        <authorList>
            <person name="Oger P.M."/>
        </authorList>
    </citation>
    <scope>NUCLEOTIDE SEQUENCE [LARGE SCALE GENOMIC DNA]</scope>
    <source>
        <strain evidence="2">OG-1</strain>
    </source>
</reference>
<dbReference type="Pfam" id="PF03192">
    <property type="entry name" value="DUF257"/>
    <property type="match status" value="1"/>
</dbReference>
<accession>A0A142CUZ5</accession>
<evidence type="ECO:0000313" key="2">
    <source>
        <dbReference type="Proteomes" id="UP000073604"/>
    </source>
</evidence>
<dbReference type="RefSeq" id="WP_062388812.1">
    <property type="nucleotide sequence ID" value="NZ_CP014750.1"/>
</dbReference>
<dbReference type="STRING" id="53952.A0127_05160"/>
<dbReference type="KEGG" id="tpep:A0127_05160"/>
<evidence type="ECO:0000313" key="1">
    <source>
        <dbReference type="EMBL" id="AMQ18597.1"/>
    </source>
</evidence>
<proteinExistence type="predicted"/>
<dbReference type="InterPro" id="IPR005489">
    <property type="entry name" value="DUF257"/>
</dbReference>
<sequence>MLEKILETIEARGGGFVLVEYSSLDHPELVFAEIITSWREKGIKPLIVDIGDTLHIFTTKLQMMGVNIEVDNLPVIKEMGNVRVGNIIGEVHETEDFEYHMAKYAQIVKKVPEESRNHTIVLGMEKFSFTFTDNPPKLERYFEKINRRYLKYTDVRDFVFLNTSVASEYLTKSLEQDYDYVLRLTGIALSLVKTPGGENFEVQ</sequence>
<dbReference type="GeneID" id="27139912"/>
<protein>
    <submittedName>
        <fullName evidence="1">Uncharacterized protein</fullName>
    </submittedName>
</protein>
<dbReference type="EMBL" id="CP014750">
    <property type="protein sequence ID" value="AMQ18597.1"/>
    <property type="molecule type" value="Genomic_DNA"/>
</dbReference>